<dbReference type="Pfam" id="PF06580">
    <property type="entry name" value="His_kinase"/>
    <property type="match status" value="1"/>
</dbReference>
<keyword evidence="3" id="KW-0418">Kinase</keyword>
<dbReference type="InterPro" id="IPR036890">
    <property type="entry name" value="HATPase_C_sf"/>
</dbReference>
<feature type="transmembrane region" description="Helical" evidence="1">
    <location>
        <begin position="291"/>
        <end position="310"/>
    </location>
</feature>
<dbReference type="SUPFAM" id="SSF55874">
    <property type="entry name" value="ATPase domain of HSP90 chaperone/DNA topoisomerase II/histidine kinase"/>
    <property type="match status" value="1"/>
</dbReference>
<proteinExistence type="predicted"/>
<evidence type="ECO:0000256" key="1">
    <source>
        <dbReference type="SAM" id="Phobius"/>
    </source>
</evidence>
<dbReference type="EMBL" id="JACRSN010000016">
    <property type="protein sequence ID" value="MBC8534365.1"/>
    <property type="molecule type" value="Genomic_DNA"/>
</dbReference>
<dbReference type="Gene3D" id="6.10.340.10">
    <property type="match status" value="1"/>
</dbReference>
<protein>
    <submittedName>
        <fullName evidence="3">Sensor histidine kinase</fullName>
    </submittedName>
</protein>
<dbReference type="InterPro" id="IPR010559">
    <property type="entry name" value="Sig_transdc_His_kin_internal"/>
</dbReference>
<comment type="caution">
    <text evidence="3">The sequence shown here is derived from an EMBL/GenBank/DDBJ whole genome shotgun (WGS) entry which is preliminary data.</text>
</comment>
<dbReference type="RefSeq" id="WP_249319948.1">
    <property type="nucleotide sequence ID" value="NZ_JACRSN010000016.1"/>
</dbReference>
<dbReference type="GO" id="GO:0016020">
    <property type="term" value="C:membrane"/>
    <property type="evidence" value="ECO:0007669"/>
    <property type="project" value="InterPro"/>
</dbReference>
<dbReference type="PANTHER" id="PTHR34220:SF7">
    <property type="entry name" value="SENSOR HISTIDINE KINASE YPDA"/>
    <property type="match status" value="1"/>
</dbReference>
<dbReference type="Gene3D" id="3.30.565.10">
    <property type="entry name" value="Histidine kinase-like ATPase, C-terminal domain"/>
    <property type="match status" value="1"/>
</dbReference>
<feature type="domain" description="Histidine kinase/HSP90-like ATPase" evidence="2">
    <location>
        <begin position="472"/>
        <end position="575"/>
    </location>
</feature>
<dbReference type="AlphaFoldDB" id="A0A926HT00"/>
<keyword evidence="1" id="KW-1133">Transmembrane helix</keyword>
<dbReference type="InterPro" id="IPR050640">
    <property type="entry name" value="Bact_2-comp_sensor_kinase"/>
</dbReference>
<keyword evidence="4" id="KW-1185">Reference proteome</keyword>
<evidence type="ECO:0000313" key="4">
    <source>
        <dbReference type="Proteomes" id="UP000651482"/>
    </source>
</evidence>
<sequence>MKKLSIRKKMLLLFIPLFLGSYFILAFLLMRLISTFYNTQLKNSYKDQTVILSLQINSVLDELPACALNILNDFNRNENRTLLTEPADSRLEKYMQDKKIQELLYNNLYLYPDVRSIGLCGPDLELHYTGYHMKDAWNEQAIETVKKAIYQYSTQDIWYPYEQREYLTDTVDTPVLTLGKKIISVSDAELIGYVYINLRETSMSNLFSSLEDAFTHYYVINAEGTVISATEKSLLTQKIFADLIRNYQDNVPFEYENSFVTINALSQNNLYLIGITDNAALRATSSQIYQSVFWVSGLTLLALTACIVFFSRRLSLPIEKLTNRMRHMEGIDSGVVIEHKRNCDNEIEDMNWYFSQMVKQVNISFEDLKQSEEQKRELQLSLLQDQIKPHFLYNALDAIYVMEFMEQRKEAMEATKALADFYRSALSDGEEIVTIGQEITMSTNYLMIQNFRHSNIFRYSIQVPNALYPYTIPKLTLQPIIENALYHGLREKSEGGTLYLVGNEEENYIYLTISDDGVGMDEEALRHLRTKSKSHFGLYSVDARIKLYFSPECGVTIQSELGKGTVVTVKLLKRRQEKTEDG</sequence>
<reference evidence="3" key="1">
    <citation type="submission" date="2020-08" db="EMBL/GenBank/DDBJ databases">
        <title>Genome public.</title>
        <authorList>
            <person name="Liu C."/>
            <person name="Sun Q."/>
        </authorList>
    </citation>
    <scope>NUCLEOTIDE SEQUENCE</scope>
    <source>
        <strain evidence="3">NSJ-40</strain>
    </source>
</reference>
<dbReference type="Proteomes" id="UP000651482">
    <property type="component" value="Unassembled WGS sequence"/>
</dbReference>
<name>A0A926HT00_9FIRM</name>
<keyword evidence="1" id="KW-0812">Transmembrane</keyword>
<evidence type="ECO:0000259" key="2">
    <source>
        <dbReference type="SMART" id="SM00387"/>
    </source>
</evidence>
<dbReference type="GO" id="GO:0000155">
    <property type="term" value="F:phosphorelay sensor kinase activity"/>
    <property type="evidence" value="ECO:0007669"/>
    <property type="project" value="InterPro"/>
</dbReference>
<gene>
    <name evidence="3" type="ORF">IAG03_10270</name>
</gene>
<dbReference type="PANTHER" id="PTHR34220">
    <property type="entry name" value="SENSOR HISTIDINE KINASE YPDA"/>
    <property type="match status" value="1"/>
</dbReference>
<dbReference type="SMART" id="SM00387">
    <property type="entry name" value="HATPase_c"/>
    <property type="match status" value="1"/>
</dbReference>
<dbReference type="InterPro" id="IPR003594">
    <property type="entry name" value="HATPase_dom"/>
</dbReference>
<evidence type="ECO:0000313" key="3">
    <source>
        <dbReference type="EMBL" id="MBC8534365.1"/>
    </source>
</evidence>
<keyword evidence="3" id="KW-0808">Transferase</keyword>
<organism evidence="3 4">
    <name type="scientific">Yeguia hominis</name>
    <dbReference type="NCBI Taxonomy" id="2763662"/>
    <lineage>
        <taxon>Bacteria</taxon>
        <taxon>Bacillati</taxon>
        <taxon>Bacillota</taxon>
        <taxon>Clostridia</taxon>
        <taxon>Eubacteriales</taxon>
        <taxon>Yeguiaceae</taxon>
        <taxon>Yeguia</taxon>
    </lineage>
</organism>
<keyword evidence="1" id="KW-0472">Membrane</keyword>
<dbReference type="Pfam" id="PF02518">
    <property type="entry name" value="HATPase_c"/>
    <property type="match status" value="1"/>
</dbReference>
<feature type="transmembrane region" description="Helical" evidence="1">
    <location>
        <begin position="12"/>
        <end position="33"/>
    </location>
</feature>
<accession>A0A926HT00</accession>